<protein>
    <submittedName>
        <fullName evidence="2">Cell division protein FtsK</fullName>
    </submittedName>
</protein>
<dbReference type="InterPro" id="IPR051043">
    <property type="entry name" value="Sulfatase_Mod_Factor_Kinase"/>
</dbReference>
<comment type="caution">
    <text evidence="2">The sequence shown here is derived from an EMBL/GenBank/DDBJ whole genome shotgun (WGS) entry which is preliminary data.</text>
</comment>
<dbReference type="STRING" id="1192034.CAP_4252"/>
<dbReference type="Pfam" id="PF03781">
    <property type="entry name" value="FGE-sulfatase"/>
    <property type="match status" value="1"/>
</dbReference>
<keyword evidence="3" id="KW-1185">Reference proteome</keyword>
<feature type="domain" description="Sulfatase-modifying factor enzyme-like" evidence="1">
    <location>
        <begin position="126"/>
        <end position="307"/>
    </location>
</feature>
<dbReference type="InterPro" id="IPR016187">
    <property type="entry name" value="CTDL_fold"/>
</dbReference>
<dbReference type="GO" id="GO:0120147">
    <property type="term" value="F:formylglycine-generating oxidase activity"/>
    <property type="evidence" value="ECO:0007669"/>
    <property type="project" value="TreeGrafter"/>
</dbReference>
<name>A0A017T850_9BACT</name>
<keyword evidence="2" id="KW-0132">Cell division</keyword>
<dbReference type="Gene3D" id="3.90.1580.10">
    <property type="entry name" value="paralog of FGE (formylglycine-generating enzyme)"/>
    <property type="match status" value="1"/>
</dbReference>
<dbReference type="eggNOG" id="COG1262">
    <property type="taxonomic scope" value="Bacteria"/>
</dbReference>
<dbReference type="InterPro" id="IPR005532">
    <property type="entry name" value="SUMF_dom"/>
</dbReference>
<organism evidence="2 3">
    <name type="scientific">Chondromyces apiculatus DSM 436</name>
    <dbReference type="NCBI Taxonomy" id="1192034"/>
    <lineage>
        <taxon>Bacteria</taxon>
        <taxon>Pseudomonadati</taxon>
        <taxon>Myxococcota</taxon>
        <taxon>Polyangia</taxon>
        <taxon>Polyangiales</taxon>
        <taxon>Polyangiaceae</taxon>
        <taxon>Chondromyces</taxon>
    </lineage>
</organism>
<evidence type="ECO:0000313" key="2">
    <source>
        <dbReference type="EMBL" id="EYF04776.1"/>
    </source>
</evidence>
<dbReference type="PANTHER" id="PTHR23150:SF19">
    <property type="entry name" value="FORMYLGLYCINE-GENERATING ENZYME"/>
    <property type="match status" value="1"/>
</dbReference>
<reference evidence="2 3" key="1">
    <citation type="submission" date="2013-05" db="EMBL/GenBank/DDBJ databases">
        <title>Genome assembly of Chondromyces apiculatus DSM 436.</title>
        <authorList>
            <person name="Sharma G."/>
            <person name="Khatri I."/>
            <person name="Kaur C."/>
            <person name="Mayilraj S."/>
            <person name="Subramanian S."/>
        </authorList>
    </citation>
    <scope>NUCLEOTIDE SEQUENCE [LARGE SCALE GENOMIC DNA]</scope>
    <source>
        <strain evidence="2 3">DSM 436</strain>
    </source>
</reference>
<accession>A0A017T850</accession>
<evidence type="ECO:0000313" key="3">
    <source>
        <dbReference type="Proteomes" id="UP000019678"/>
    </source>
</evidence>
<dbReference type="InterPro" id="IPR042095">
    <property type="entry name" value="SUMF_sf"/>
</dbReference>
<sequence>MGAASAAAASAALVPTAPVVPAGAEVIQASVMTNPAALPAAPSAPAGTASPEGTAGALASAAPEIAPPCPADMSLVGTFCVDRWEAHLVVAEASTNGEGVPLAAGSIHPHAQRPEAGVKYEARSAPGVFPQAFISRVEAKAACVTAGKRLCARREWLRACRGKGTQRYPYGNRGQRGTCATGKPHLLSALFGEKKRGWTYEEFNSPRLALEPGFLAKAGEYEGCVSDLGVHDMVGNLHEWVGDMVDQELMDRLDGEEVERRKQPWREGNGVFMGGFFSTTSELGPGCYYTTVAHEPGYHDYSTGFRCCDDATLPPPPAKDTRKARGKKPAG</sequence>
<keyword evidence="2" id="KW-0131">Cell cycle</keyword>
<proteinExistence type="predicted"/>
<dbReference type="PANTHER" id="PTHR23150">
    <property type="entry name" value="SULFATASE MODIFYING FACTOR 1, 2"/>
    <property type="match status" value="1"/>
</dbReference>
<dbReference type="AlphaFoldDB" id="A0A017T850"/>
<dbReference type="SUPFAM" id="SSF56436">
    <property type="entry name" value="C-type lectin-like"/>
    <property type="match status" value="1"/>
</dbReference>
<dbReference type="GO" id="GO:0051301">
    <property type="term" value="P:cell division"/>
    <property type="evidence" value="ECO:0007669"/>
    <property type="project" value="UniProtKB-KW"/>
</dbReference>
<dbReference type="Proteomes" id="UP000019678">
    <property type="component" value="Unassembled WGS sequence"/>
</dbReference>
<gene>
    <name evidence="2" type="ORF">CAP_4252</name>
</gene>
<dbReference type="EMBL" id="ASRX01000030">
    <property type="protein sequence ID" value="EYF04776.1"/>
    <property type="molecule type" value="Genomic_DNA"/>
</dbReference>
<evidence type="ECO:0000259" key="1">
    <source>
        <dbReference type="Pfam" id="PF03781"/>
    </source>
</evidence>